<keyword evidence="1" id="KW-1133">Transmembrane helix</keyword>
<feature type="transmembrane region" description="Helical" evidence="1">
    <location>
        <begin position="101"/>
        <end position="120"/>
    </location>
</feature>
<dbReference type="Proteomes" id="UP000266841">
    <property type="component" value="Unassembled WGS sequence"/>
</dbReference>
<proteinExistence type="predicted"/>
<feature type="transmembrane region" description="Helical" evidence="1">
    <location>
        <begin position="132"/>
        <end position="151"/>
    </location>
</feature>
<dbReference type="EMBL" id="AGNL01003465">
    <property type="protein sequence ID" value="EJK74647.1"/>
    <property type="molecule type" value="Genomic_DNA"/>
</dbReference>
<organism evidence="2 3">
    <name type="scientific">Thalassiosira oceanica</name>
    <name type="common">Marine diatom</name>
    <dbReference type="NCBI Taxonomy" id="159749"/>
    <lineage>
        <taxon>Eukaryota</taxon>
        <taxon>Sar</taxon>
        <taxon>Stramenopiles</taxon>
        <taxon>Ochrophyta</taxon>
        <taxon>Bacillariophyta</taxon>
        <taxon>Coscinodiscophyceae</taxon>
        <taxon>Thalassiosirophycidae</taxon>
        <taxon>Thalassiosirales</taxon>
        <taxon>Thalassiosiraceae</taxon>
        <taxon>Thalassiosira</taxon>
    </lineage>
</organism>
<comment type="caution">
    <text evidence="2">The sequence shown here is derived from an EMBL/GenBank/DDBJ whole genome shotgun (WGS) entry which is preliminary data.</text>
</comment>
<evidence type="ECO:0000313" key="3">
    <source>
        <dbReference type="Proteomes" id="UP000266841"/>
    </source>
</evidence>
<gene>
    <name evidence="2" type="ORF">THAOC_03665</name>
</gene>
<sequence length="152" mass="17053">MVEVKAPKSKSSILPSWFRQDDDDKLRWFALWLLVWNCAAGADALAFTFTPGANLDNYYGEGRWNDVTFAQTRMLANCQLGLVALVSLVALTGTESQIRRVFQILFLTTIGAFRGVYLGMSEGSILPIFESAWATLLSIPPFLFLGYFCFVY</sequence>
<keyword evidence="3" id="KW-1185">Reference proteome</keyword>
<evidence type="ECO:0000313" key="2">
    <source>
        <dbReference type="EMBL" id="EJK74647.1"/>
    </source>
</evidence>
<dbReference type="AlphaFoldDB" id="K0TPP3"/>
<feature type="transmembrane region" description="Helical" evidence="1">
    <location>
        <begin position="28"/>
        <end position="49"/>
    </location>
</feature>
<protein>
    <submittedName>
        <fullName evidence="2">Uncharacterized protein</fullName>
    </submittedName>
</protein>
<name>K0TPP3_THAOC</name>
<accession>K0TPP3</accession>
<evidence type="ECO:0000256" key="1">
    <source>
        <dbReference type="SAM" id="Phobius"/>
    </source>
</evidence>
<feature type="transmembrane region" description="Helical" evidence="1">
    <location>
        <begin position="74"/>
        <end position="94"/>
    </location>
</feature>
<reference evidence="2 3" key="1">
    <citation type="journal article" date="2012" name="Genome Biol.">
        <title>Genome and low-iron response of an oceanic diatom adapted to chronic iron limitation.</title>
        <authorList>
            <person name="Lommer M."/>
            <person name="Specht M."/>
            <person name="Roy A.S."/>
            <person name="Kraemer L."/>
            <person name="Andreson R."/>
            <person name="Gutowska M.A."/>
            <person name="Wolf J."/>
            <person name="Bergner S.V."/>
            <person name="Schilhabel M.B."/>
            <person name="Klostermeier U.C."/>
            <person name="Beiko R.G."/>
            <person name="Rosenstiel P."/>
            <person name="Hippler M."/>
            <person name="Laroche J."/>
        </authorList>
    </citation>
    <scope>NUCLEOTIDE SEQUENCE [LARGE SCALE GENOMIC DNA]</scope>
    <source>
        <strain evidence="2 3">CCMP1005</strain>
    </source>
</reference>
<keyword evidence="1" id="KW-0812">Transmembrane</keyword>
<dbReference type="OrthoDB" id="50193at2759"/>
<keyword evidence="1" id="KW-0472">Membrane</keyword>